<evidence type="ECO:0000256" key="3">
    <source>
        <dbReference type="SAM" id="MobiDB-lite"/>
    </source>
</evidence>
<dbReference type="Pfam" id="PF00501">
    <property type="entry name" value="AMP-binding"/>
    <property type="match status" value="1"/>
</dbReference>
<dbReference type="InterPro" id="IPR020845">
    <property type="entry name" value="AMP-binding_CS"/>
</dbReference>
<dbReference type="PANTHER" id="PTHR43201:SF5">
    <property type="entry name" value="MEDIUM-CHAIN ACYL-COA LIGASE ACSF2, MITOCHONDRIAL"/>
    <property type="match status" value="1"/>
</dbReference>
<name>A0A2T0RJM4_9RHOB</name>
<comment type="caution">
    <text evidence="6">The sequence shown here is derived from an EMBL/GenBank/DDBJ whole genome shotgun (WGS) entry which is preliminary data.</text>
</comment>
<organism evidence="6 7">
    <name type="scientific">Aliiruegeria haliotis</name>
    <dbReference type="NCBI Taxonomy" id="1280846"/>
    <lineage>
        <taxon>Bacteria</taxon>
        <taxon>Pseudomonadati</taxon>
        <taxon>Pseudomonadota</taxon>
        <taxon>Alphaproteobacteria</taxon>
        <taxon>Rhodobacterales</taxon>
        <taxon>Roseobacteraceae</taxon>
        <taxon>Aliiruegeria</taxon>
    </lineage>
</organism>
<evidence type="ECO:0000256" key="1">
    <source>
        <dbReference type="ARBA" id="ARBA00006432"/>
    </source>
</evidence>
<dbReference type="GO" id="GO:0031956">
    <property type="term" value="F:medium-chain fatty acid-CoA ligase activity"/>
    <property type="evidence" value="ECO:0007669"/>
    <property type="project" value="TreeGrafter"/>
</dbReference>
<evidence type="ECO:0000259" key="4">
    <source>
        <dbReference type="Pfam" id="PF00501"/>
    </source>
</evidence>
<accession>A0A2T0RJM4</accession>
<keyword evidence="7" id="KW-1185">Reference proteome</keyword>
<sequence length="495" mass="52730">MKKPQLRSTNSILDDLNDEEGSDLISTPTGRMTRSAALRRAHGIARRLERAGLDNGDRVAILCQSPAEATIAFLATLMTPYCAVPLHPMAPQAAIGQILQSSSAKAVIADRDGLLERPAATDIIMIGTAEDVPDDTGSEFRVAPQDSDDIAALLYTSGTTGAPKAVMITLGNLQSMAEELVVDFFRVDRSDTLLMAAPISNIYGVSLIAVALRARATLSIPAAPRPDAILEAIERDQVTFLAGIPMIGRMLLGAVGKSDHRPQSLRRVLLAGTKLDPALADTFAATFGCEVMTGYAMTEAVPLAMALDRTAFRGGYVGQIAQGIEARIVNEAMVPVAPGEPGEILVRGPVVTPGYWMNEDANTQAFHEGWFRTGDIGRLDDNGHLELIDRAKEIIKTAGHTVYPSEVEAVLAAHPAVGEAAVVGAPHEGLDEVVVAYFTRRGPNEADLSELRSWCKERLISWKLPRKLVAIDVMPMTATGKIAKAQLSGAAQGTS</sequence>
<evidence type="ECO:0000313" key="6">
    <source>
        <dbReference type="EMBL" id="PRY21394.1"/>
    </source>
</evidence>
<feature type="domain" description="AMP-dependent synthetase/ligase" evidence="4">
    <location>
        <begin position="29"/>
        <end position="356"/>
    </location>
</feature>
<dbReference type="SUPFAM" id="SSF56801">
    <property type="entry name" value="Acetyl-CoA synthetase-like"/>
    <property type="match status" value="1"/>
</dbReference>
<evidence type="ECO:0000259" key="5">
    <source>
        <dbReference type="Pfam" id="PF13193"/>
    </source>
</evidence>
<dbReference type="InterPro" id="IPR000873">
    <property type="entry name" value="AMP-dep_synth/lig_dom"/>
</dbReference>
<dbReference type="InterPro" id="IPR042099">
    <property type="entry name" value="ANL_N_sf"/>
</dbReference>
<feature type="domain" description="AMP-binding enzyme C-terminal" evidence="5">
    <location>
        <begin position="406"/>
        <end position="481"/>
    </location>
</feature>
<dbReference type="PROSITE" id="PS00455">
    <property type="entry name" value="AMP_BINDING"/>
    <property type="match status" value="1"/>
</dbReference>
<evidence type="ECO:0000313" key="7">
    <source>
        <dbReference type="Proteomes" id="UP000239480"/>
    </source>
</evidence>
<dbReference type="InterPro" id="IPR025110">
    <property type="entry name" value="AMP-bd_C"/>
</dbReference>
<dbReference type="Gene3D" id="3.30.300.30">
    <property type="match status" value="1"/>
</dbReference>
<feature type="region of interest" description="Disordered" evidence="3">
    <location>
        <begin position="1"/>
        <end position="31"/>
    </location>
</feature>
<dbReference type="EMBL" id="PVTD01000009">
    <property type="protein sequence ID" value="PRY21394.1"/>
    <property type="molecule type" value="Genomic_DNA"/>
</dbReference>
<dbReference type="Pfam" id="PF13193">
    <property type="entry name" value="AMP-binding_C"/>
    <property type="match status" value="1"/>
</dbReference>
<protein>
    <submittedName>
        <fullName evidence="6">Long-chain acyl-CoA synthetase</fullName>
    </submittedName>
</protein>
<feature type="compositionally biased region" description="Polar residues" evidence="3">
    <location>
        <begin position="1"/>
        <end position="12"/>
    </location>
</feature>
<evidence type="ECO:0000256" key="2">
    <source>
        <dbReference type="ARBA" id="ARBA00022598"/>
    </source>
</evidence>
<dbReference type="Proteomes" id="UP000239480">
    <property type="component" value="Unassembled WGS sequence"/>
</dbReference>
<reference evidence="6 7" key="1">
    <citation type="submission" date="2018-03" db="EMBL/GenBank/DDBJ databases">
        <title>Genomic Encyclopedia of Archaeal and Bacterial Type Strains, Phase II (KMG-II): from individual species to whole genera.</title>
        <authorList>
            <person name="Goeker M."/>
        </authorList>
    </citation>
    <scope>NUCLEOTIDE SEQUENCE [LARGE SCALE GENOMIC DNA]</scope>
    <source>
        <strain evidence="6 7">DSM 29328</strain>
    </source>
</reference>
<dbReference type="InterPro" id="IPR045851">
    <property type="entry name" value="AMP-bd_C_sf"/>
</dbReference>
<dbReference type="PANTHER" id="PTHR43201">
    <property type="entry name" value="ACYL-COA SYNTHETASE"/>
    <property type="match status" value="1"/>
</dbReference>
<keyword evidence="2" id="KW-0436">Ligase</keyword>
<dbReference type="AlphaFoldDB" id="A0A2T0RJM4"/>
<dbReference type="OrthoDB" id="9803968at2"/>
<dbReference type="Gene3D" id="3.40.50.12780">
    <property type="entry name" value="N-terminal domain of ligase-like"/>
    <property type="match status" value="1"/>
</dbReference>
<dbReference type="RefSeq" id="WP_106206576.1">
    <property type="nucleotide sequence ID" value="NZ_PVTD01000009.1"/>
</dbReference>
<comment type="similarity">
    <text evidence="1">Belongs to the ATP-dependent AMP-binding enzyme family.</text>
</comment>
<gene>
    <name evidence="6" type="ORF">CLV78_1094</name>
</gene>
<proteinExistence type="inferred from homology"/>
<dbReference type="GO" id="GO:0006631">
    <property type="term" value="P:fatty acid metabolic process"/>
    <property type="evidence" value="ECO:0007669"/>
    <property type="project" value="TreeGrafter"/>
</dbReference>